<dbReference type="AlphaFoldDB" id="A0A0N5BEH9"/>
<evidence type="ECO:0000313" key="4">
    <source>
        <dbReference type="WBParaSite" id="SPAL_0000440400.1"/>
    </source>
</evidence>
<proteinExistence type="predicted"/>
<protein>
    <submittedName>
        <fullName evidence="4">BZIP domain-containing protein</fullName>
    </submittedName>
</protein>
<keyword evidence="3" id="KW-1185">Reference proteome</keyword>
<feature type="signal peptide" evidence="2">
    <location>
        <begin position="1"/>
        <end position="23"/>
    </location>
</feature>
<accession>A0A0N5BEH9</accession>
<feature type="region of interest" description="Disordered" evidence="1">
    <location>
        <begin position="67"/>
        <end position="93"/>
    </location>
</feature>
<name>A0A0N5BEH9_STREA</name>
<feature type="chain" id="PRO_5005894381" evidence="2">
    <location>
        <begin position="24"/>
        <end position="112"/>
    </location>
</feature>
<evidence type="ECO:0000256" key="1">
    <source>
        <dbReference type="SAM" id="MobiDB-lite"/>
    </source>
</evidence>
<evidence type="ECO:0000256" key="2">
    <source>
        <dbReference type="SAM" id="SignalP"/>
    </source>
</evidence>
<keyword evidence="2" id="KW-0732">Signal</keyword>
<dbReference type="Proteomes" id="UP000046392">
    <property type="component" value="Unplaced"/>
</dbReference>
<sequence>MNMVSINTNTLILIFAVAIYTSSFIVSPVEENTETILRRSLMAYSDGSLISRSFGDDNKLVVKRQARRRRLGARRGGRRRGGKGRKQVRRIKNRINNLQDQINSIQDTFDNI</sequence>
<evidence type="ECO:0000313" key="3">
    <source>
        <dbReference type="Proteomes" id="UP000046392"/>
    </source>
</evidence>
<reference evidence="4" key="1">
    <citation type="submission" date="2017-02" db="UniProtKB">
        <authorList>
            <consortium name="WormBaseParasite"/>
        </authorList>
    </citation>
    <scope>IDENTIFICATION</scope>
</reference>
<organism evidence="3 4">
    <name type="scientific">Strongyloides papillosus</name>
    <name type="common">Intestinal threadworm</name>
    <dbReference type="NCBI Taxonomy" id="174720"/>
    <lineage>
        <taxon>Eukaryota</taxon>
        <taxon>Metazoa</taxon>
        <taxon>Ecdysozoa</taxon>
        <taxon>Nematoda</taxon>
        <taxon>Chromadorea</taxon>
        <taxon>Rhabditida</taxon>
        <taxon>Tylenchina</taxon>
        <taxon>Panagrolaimomorpha</taxon>
        <taxon>Strongyloidoidea</taxon>
        <taxon>Strongyloididae</taxon>
        <taxon>Strongyloides</taxon>
    </lineage>
</organism>
<dbReference type="WBParaSite" id="SPAL_0000440400.1">
    <property type="protein sequence ID" value="SPAL_0000440400.1"/>
    <property type="gene ID" value="SPAL_0000440400"/>
</dbReference>